<name>A0A2N5AHY4_KLEVA</name>
<gene>
    <name evidence="1" type="ORF">CWM98_10770</name>
</gene>
<dbReference type="AlphaFoldDB" id="A0A2N5AHY4"/>
<dbReference type="Proteomes" id="UP000234473">
    <property type="component" value="Unassembled WGS sequence"/>
</dbReference>
<sequence length="73" mass="7965">GVISPSAGTDPFKRHEWDFTEPKYVDFPSRGIFHVQVGGGATTGVVSAVNNNSSSWMRAKLAAYRNNPVKLKD</sequence>
<evidence type="ECO:0000313" key="1">
    <source>
        <dbReference type="EMBL" id="PLP46141.1"/>
    </source>
</evidence>
<comment type="caution">
    <text evidence="1">The sequence shown here is derived from an EMBL/GenBank/DDBJ whole genome shotgun (WGS) entry which is preliminary data.</text>
</comment>
<reference evidence="1 2" key="2">
    <citation type="submission" date="2018-01" db="EMBL/GenBank/DDBJ databases">
        <title>Genomic study of Klebsiella pneumoniae.</title>
        <authorList>
            <person name="Yang Y."/>
            <person name="Bicalho R."/>
        </authorList>
    </citation>
    <scope>NUCLEOTIDE SEQUENCE [LARGE SCALE GENOMIC DNA]</scope>
    <source>
        <strain evidence="1 2">A5</strain>
    </source>
</reference>
<organism evidence="1 2">
    <name type="scientific">Klebsiella variicola</name>
    <dbReference type="NCBI Taxonomy" id="244366"/>
    <lineage>
        <taxon>Bacteria</taxon>
        <taxon>Pseudomonadati</taxon>
        <taxon>Pseudomonadota</taxon>
        <taxon>Gammaproteobacteria</taxon>
        <taxon>Enterobacterales</taxon>
        <taxon>Enterobacteriaceae</taxon>
        <taxon>Klebsiella/Raoultella group</taxon>
        <taxon>Klebsiella</taxon>
        <taxon>Klebsiella pneumoniae complex</taxon>
    </lineage>
</organism>
<protein>
    <submittedName>
        <fullName evidence="1">Uncharacterized protein</fullName>
    </submittedName>
</protein>
<accession>A0A2N5AHY4</accession>
<evidence type="ECO:0000313" key="2">
    <source>
        <dbReference type="Proteomes" id="UP000234473"/>
    </source>
</evidence>
<reference evidence="1 2" key="1">
    <citation type="submission" date="2017-11" db="EMBL/GenBank/DDBJ databases">
        <authorList>
            <person name="Han C.G."/>
        </authorList>
    </citation>
    <scope>NUCLEOTIDE SEQUENCE [LARGE SCALE GENOMIC DNA]</scope>
    <source>
        <strain evidence="1 2">A5</strain>
    </source>
</reference>
<feature type="non-terminal residue" evidence="1">
    <location>
        <position position="1"/>
    </location>
</feature>
<dbReference type="EMBL" id="PICB01000446">
    <property type="protein sequence ID" value="PLP46141.1"/>
    <property type="molecule type" value="Genomic_DNA"/>
</dbReference>
<proteinExistence type="predicted"/>